<protein>
    <submittedName>
        <fullName evidence="3">Uncharacterized protein</fullName>
    </submittedName>
</protein>
<dbReference type="RefSeq" id="WP_209525452.1">
    <property type="nucleotide sequence ID" value="NZ_JAEEGA010000003.1"/>
</dbReference>
<sequence length="221" mass="25351">MEKFENIKEIVVKRAKAFIHYVKENWQVSAIAGLSVVLVILVIAVVLPNTQRKIRIKQADSLVMAQVSDIKQVETVNFDQLESTIRKNDKILVAIVDPKDKNYDQFVEILNDKGKMAEFEGTVFFFPILYNVTKVTDFYHLKGGITLIYFENQQEVERISLDNQQEIELYLVDHLNSLIRPSGDELDRINAEKQAEAEKQTTQSTEEEVIDELQNSSTTGQ</sequence>
<evidence type="ECO:0000313" key="3">
    <source>
        <dbReference type="EMBL" id="MBP1040461.1"/>
    </source>
</evidence>
<accession>A0A940PBL1</accession>
<feature type="transmembrane region" description="Helical" evidence="2">
    <location>
        <begin position="26"/>
        <end position="47"/>
    </location>
</feature>
<keyword evidence="4" id="KW-1185">Reference proteome</keyword>
<comment type="caution">
    <text evidence="3">The sequence shown here is derived from an EMBL/GenBank/DDBJ whole genome shotgun (WGS) entry which is preliminary data.</text>
</comment>
<keyword evidence="2" id="KW-0812">Transmembrane</keyword>
<reference evidence="3" key="1">
    <citation type="submission" date="2020-12" db="EMBL/GenBank/DDBJ databases">
        <title>Vagococcus allomyrinae sp. nov. and Enterococcus lavae sp. nov., isolated from the larvae of Allomyrina dichotoma.</title>
        <authorList>
            <person name="Lee S.D."/>
        </authorList>
    </citation>
    <scope>NUCLEOTIDE SEQUENCE</scope>
    <source>
        <strain evidence="3">BWB3-3</strain>
    </source>
</reference>
<proteinExistence type="predicted"/>
<dbReference type="AlphaFoldDB" id="A0A940PBL1"/>
<feature type="region of interest" description="Disordered" evidence="1">
    <location>
        <begin position="191"/>
        <end position="221"/>
    </location>
</feature>
<name>A0A940PBL1_9ENTE</name>
<dbReference type="EMBL" id="JAEEGA010000003">
    <property type="protein sequence ID" value="MBP1040461.1"/>
    <property type="molecule type" value="Genomic_DNA"/>
</dbReference>
<evidence type="ECO:0000313" key="4">
    <source>
        <dbReference type="Proteomes" id="UP000674938"/>
    </source>
</evidence>
<dbReference type="Proteomes" id="UP000674938">
    <property type="component" value="Unassembled WGS sequence"/>
</dbReference>
<organism evidence="3 4">
    <name type="scientific">Vagococcus allomyrinae</name>
    <dbReference type="NCBI Taxonomy" id="2794353"/>
    <lineage>
        <taxon>Bacteria</taxon>
        <taxon>Bacillati</taxon>
        <taxon>Bacillota</taxon>
        <taxon>Bacilli</taxon>
        <taxon>Lactobacillales</taxon>
        <taxon>Enterococcaceae</taxon>
        <taxon>Vagococcus</taxon>
    </lineage>
</organism>
<keyword evidence="2" id="KW-1133">Transmembrane helix</keyword>
<keyword evidence="2" id="KW-0472">Membrane</keyword>
<evidence type="ECO:0000256" key="1">
    <source>
        <dbReference type="SAM" id="MobiDB-lite"/>
    </source>
</evidence>
<evidence type="ECO:0000256" key="2">
    <source>
        <dbReference type="SAM" id="Phobius"/>
    </source>
</evidence>
<gene>
    <name evidence="3" type="ORF">I6N95_05555</name>
</gene>